<dbReference type="CDD" id="cd00146">
    <property type="entry name" value="PKD"/>
    <property type="match status" value="1"/>
</dbReference>
<dbReference type="EMBL" id="MDGQ01000005">
    <property type="protein sequence ID" value="OEK04352.1"/>
    <property type="molecule type" value="Genomic_DNA"/>
</dbReference>
<dbReference type="NCBIfam" id="TIGR04131">
    <property type="entry name" value="Bac_Flav_CTERM"/>
    <property type="match status" value="1"/>
</dbReference>
<dbReference type="PANTHER" id="PTHR46534">
    <property type="entry name" value="IGGFC_BINDING DOMAIN-CONTAINING PROTEIN"/>
    <property type="match status" value="1"/>
</dbReference>
<dbReference type="Gene3D" id="2.60.40.10">
    <property type="entry name" value="Immunoglobulins"/>
    <property type="match status" value="1"/>
</dbReference>
<keyword evidence="3" id="KW-1185">Reference proteome</keyword>
<dbReference type="PANTHER" id="PTHR46534:SF1">
    <property type="entry name" value="IGGFC-BINDING PROTEIN N-TERMINAL DOMAIN-CONTAINING PROTEIN"/>
    <property type="match status" value="1"/>
</dbReference>
<evidence type="ECO:0000313" key="3">
    <source>
        <dbReference type="Proteomes" id="UP000095552"/>
    </source>
</evidence>
<dbReference type="InterPro" id="IPR013783">
    <property type="entry name" value="Ig-like_fold"/>
</dbReference>
<accession>A0A1E5SZ19</accession>
<comment type="caution">
    <text evidence="2">The sequence shown here is derived from an EMBL/GenBank/DDBJ whole genome shotgun (WGS) entry which is preliminary data.</text>
</comment>
<dbReference type="Pfam" id="PF19408">
    <property type="entry name" value="PKD_6"/>
    <property type="match status" value="1"/>
</dbReference>
<proteinExistence type="predicted"/>
<feature type="domain" description="PKD" evidence="1">
    <location>
        <begin position="459"/>
        <end position="518"/>
    </location>
</feature>
<dbReference type="Pfam" id="PF13585">
    <property type="entry name" value="CHU_C"/>
    <property type="match status" value="1"/>
</dbReference>
<name>A0A1E5SZ19_9BACT</name>
<protein>
    <recommendedName>
        <fullName evidence="1">PKD domain-containing protein</fullName>
    </recommendedName>
</protein>
<organism evidence="2 3">
    <name type="scientific">Roseivirga misakiensis</name>
    <dbReference type="NCBI Taxonomy" id="1563681"/>
    <lineage>
        <taxon>Bacteria</taxon>
        <taxon>Pseudomonadati</taxon>
        <taxon>Bacteroidota</taxon>
        <taxon>Cytophagia</taxon>
        <taxon>Cytophagales</taxon>
        <taxon>Roseivirgaceae</taxon>
        <taxon>Roseivirga</taxon>
    </lineage>
</organism>
<evidence type="ECO:0000259" key="1">
    <source>
        <dbReference type="PROSITE" id="PS50093"/>
    </source>
</evidence>
<dbReference type="Pfam" id="PF13573">
    <property type="entry name" value="SprB"/>
    <property type="match status" value="1"/>
</dbReference>
<dbReference type="Pfam" id="PF18911">
    <property type="entry name" value="PKD_4"/>
    <property type="match status" value="1"/>
</dbReference>
<dbReference type="STRING" id="1563681.BFP71_12785"/>
<dbReference type="AlphaFoldDB" id="A0A1E5SZ19"/>
<dbReference type="InterPro" id="IPR045829">
    <property type="entry name" value="PKD_6"/>
</dbReference>
<dbReference type="InterPro" id="IPR000601">
    <property type="entry name" value="PKD_dom"/>
</dbReference>
<dbReference type="InterPro" id="IPR035986">
    <property type="entry name" value="PKD_dom_sf"/>
</dbReference>
<dbReference type="InterPro" id="IPR025667">
    <property type="entry name" value="SprB_repeat"/>
</dbReference>
<dbReference type="InterPro" id="IPR026341">
    <property type="entry name" value="T9SS_type_B"/>
</dbReference>
<dbReference type="InterPro" id="IPR035234">
    <property type="entry name" value="IgGFc-bd_N"/>
</dbReference>
<dbReference type="Proteomes" id="UP000095552">
    <property type="component" value="Unassembled WGS sequence"/>
</dbReference>
<reference evidence="2 3" key="1">
    <citation type="submission" date="2016-08" db="EMBL/GenBank/DDBJ databases">
        <title>Draft genome of Fabibacter sp. strain SK-8.</title>
        <authorList>
            <person name="Wong S.-K."/>
            <person name="Hamasaki K."/>
            <person name="Yoshizawa S."/>
        </authorList>
    </citation>
    <scope>NUCLEOTIDE SEQUENCE [LARGE SCALE GENOMIC DNA]</scope>
    <source>
        <strain evidence="2 3">SK-8</strain>
    </source>
</reference>
<dbReference type="SMART" id="SM00089">
    <property type="entry name" value="PKD"/>
    <property type="match status" value="1"/>
</dbReference>
<dbReference type="InterPro" id="IPR022409">
    <property type="entry name" value="PKD/Chitinase_dom"/>
</dbReference>
<dbReference type="SUPFAM" id="SSF49299">
    <property type="entry name" value="PKD domain"/>
    <property type="match status" value="1"/>
</dbReference>
<dbReference type="PROSITE" id="PS50093">
    <property type="entry name" value="PKD"/>
    <property type="match status" value="1"/>
</dbReference>
<evidence type="ECO:0000313" key="2">
    <source>
        <dbReference type="EMBL" id="OEK04352.1"/>
    </source>
</evidence>
<dbReference type="Pfam" id="PF17517">
    <property type="entry name" value="IgGFc_binding"/>
    <property type="match status" value="1"/>
</dbReference>
<gene>
    <name evidence="2" type="ORF">BFP71_12785</name>
</gene>
<dbReference type="Gene3D" id="2.60.40.740">
    <property type="match status" value="2"/>
</dbReference>
<sequence length="1028" mass="111167">MLTLFCGLSAVGQTTTVGKEFWLGFTENDFIPGHSLEIWINAEERANVTILNPGGSFLNQKVVEPGRNSLVILPSELMSTLAGKNDFGIHVTSDTDISVYAMNKRSSSIDATAVLPIQSLDTEYYTIAHVKTDTISNDAGESNIVIVATENDTEIIVVPSVDTSEGWIGGETQTINLNAGETYHIKSEDDLTGTFIRSIIGSDRICKKIAVFSGNKSTNVGDCGPTKDHLMEQMPPISAWGQEFLFVPLQGRSGGDLVKIVASTDGTRVNIEGIGNIDLDAGEYYFEETLDGIRSITSNEPISIGHFSRSQGCDDMPSDPFMILLAPTEQGINAVNFSALPTFRSTTHYMTLVAPSADLRNITFDGVDITSEFTVQGNAAYATLQFQQGNHRLTAENGVLPYIYAFGDEESFGYLAGASLSDLDLAQIAESLEIEVDNQICVGLPTNFNALFDILPGEDPVFDTFQWDFGDGTLGLTQNAVHTFDQAGEYEVALTASSGRSLCSNAVTVVKTITVRELAINEFVGPLSVCPEVTDIVYSVDGPPGNTYEWFIEGGVITSGGNTGRITVDWGVANDSAFIKVLPVNLDQCNTDTLSFDVKINTALEPALPMSNRNDPNGICFGDFDNVQYSVALTAGSEYEWFVDAHGEILGSNQGNSVNVRWNGPGVGRIWYREYNPSISNCEGFSEPLVVTINEPIVAVPTITDVLCHGEASGTITLDISGGQPGDYTVTWDNGMSGASISNLAEGTYVATITDEIGCELVQAFEVNQPEVMEIVDAQGSSTLCFQENTGTAEIMVVGGVPFPDGEYRYLWEGNGAIRTTNTRQITGLRGGNYRVTAMDANNCEVVTNVTINEPPRLEADLETLLNPAVCPQATNGTAFVGAKGGTPDYQFFWSNNPGVDDQNASNLSKGSYSLRIVDANGCEATFNLDVAERFPKVVIPNAFSPNNDGVNDTFNAVTDCDLPYSMQVYNKWGTIVFSSNDITVGWDGRFEGQEAQTGMYSYIIFYSVTINDQTFEESYRGSFKLIR</sequence>